<comment type="caution">
    <text evidence="1">The sequence shown here is derived from an EMBL/GenBank/DDBJ whole genome shotgun (WGS) entry which is preliminary data.</text>
</comment>
<proteinExistence type="predicted"/>
<name>A0A6A3QIW1_9STRA</name>
<dbReference type="Proteomes" id="UP000441208">
    <property type="component" value="Unassembled WGS sequence"/>
</dbReference>
<organism evidence="1 2">
    <name type="scientific">Phytophthora fragariae</name>
    <dbReference type="NCBI Taxonomy" id="53985"/>
    <lineage>
        <taxon>Eukaryota</taxon>
        <taxon>Sar</taxon>
        <taxon>Stramenopiles</taxon>
        <taxon>Oomycota</taxon>
        <taxon>Peronosporomycetes</taxon>
        <taxon>Peronosporales</taxon>
        <taxon>Peronosporaceae</taxon>
        <taxon>Phytophthora</taxon>
    </lineage>
</organism>
<evidence type="ECO:0000313" key="1">
    <source>
        <dbReference type="EMBL" id="KAE9077158.1"/>
    </source>
</evidence>
<protein>
    <submittedName>
        <fullName evidence="1">Uncharacterized protein</fullName>
    </submittedName>
</protein>
<evidence type="ECO:0000313" key="2">
    <source>
        <dbReference type="Proteomes" id="UP000441208"/>
    </source>
</evidence>
<gene>
    <name evidence="1" type="ORF">PF007_g24350</name>
</gene>
<feature type="non-terminal residue" evidence="1">
    <location>
        <position position="30"/>
    </location>
</feature>
<dbReference type="AlphaFoldDB" id="A0A6A3QIW1"/>
<reference evidence="1 2" key="1">
    <citation type="submission" date="2018-08" db="EMBL/GenBank/DDBJ databases">
        <title>Genomic investigation of the strawberry pathogen Phytophthora fragariae indicates pathogenicity is determined by transcriptional variation in three key races.</title>
        <authorList>
            <person name="Adams T.M."/>
            <person name="Armitage A.D."/>
            <person name="Sobczyk M.K."/>
            <person name="Bates H.J."/>
            <person name="Dunwell J.M."/>
            <person name="Nellist C.F."/>
            <person name="Harrison R.J."/>
        </authorList>
    </citation>
    <scope>NUCLEOTIDE SEQUENCE [LARGE SCALE GENOMIC DNA]</scope>
    <source>
        <strain evidence="1 2">NOV-71</strain>
    </source>
</reference>
<dbReference type="EMBL" id="QXFZ01002434">
    <property type="protein sequence ID" value="KAE9077158.1"/>
    <property type="molecule type" value="Genomic_DNA"/>
</dbReference>
<accession>A0A6A3QIW1</accession>
<sequence>MVVERALSSQEGSGDESVCANAVAELVAAE</sequence>